<dbReference type="Pfam" id="PF09115">
    <property type="entry name" value="DNApol3-delta_C"/>
    <property type="match status" value="1"/>
</dbReference>
<dbReference type="InterPro" id="IPR027417">
    <property type="entry name" value="P-loop_NTPase"/>
</dbReference>
<evidence type="ECO:0000256" key="3">
    <source>
        <dbReference type="ARBA" id="ARBA00022679"/>
    </source>
</evidence>
<organism evidence="11 12">
    <name type="scientific">Buchnera aphidicola</name>
    <name type="common">Cinara strobi</name>
    <dbReference type="NCBI Taxonomy" id="1921549"/>
    <lineage>
        <taxon>Bacteria</taxon>
        <taxon>Pseudomonadati</taxon>
        <taxon>Pseudomonadota</taxon>
        <taxon>Gammaproteobacteria</taxon>
        <taxon>Enterobacterales</taxon>
        <taxon>Erwiniaceae</taxon>
        <taxon>Buchnera</taxon>
    </lineage>
</organism>
<evidence type="ECO:0000259" key="10">
    <source>
        <dbReference type="Pfam" id="PF09115"/>
    </source>
</evidence>
<dbReference type="AlphaFoldDB" id="A0A3B1DLM2"/>
<reference evidence="12" key="1">
    <citation type="submission" date="2018-09" db="EMBL/GenBank/DDBJ databases">
        <authorList>
            <person name="Manzano-Marin A."/>
            <person name="Manzano-Marin A."/>
        </authorList>
    </citation>
    <scope>NUCLEOTIDE SEQUENCE [LARGE SCALE GENOMIC DNA]</scope>
    <source>
        <strain evidence="12">BuCistrobi</strain>
    </source>
</reference>
<keyword evidence="6" id="KW-0239">DNA-directed DNA polymerase</keyword>
<protein>
    <recommendedName>
        <fullName evidence="2">DNA polymerase III subunit delta'</fullName>
        <ecNumber evidence="1">2.7.7.7</ecNumber>
    </recommendedName>
</protein>
<dbReference type="Pfam" id="PF13177">
    <property type="entry name" value="DNA_pol3_delta2"/>
    <property type="match status" value="1"/>
</dbReference>
<dbReference type="InterPro" id="IPR050238">
    <property type="entry name" value="DNA_Rep/Repair_Clamp_Loader"/>
</dbReference>
<comment type="subunit">
    <text evidence="7">DNA polymerase III contains a core (composed of alpha, epsilon and theta chains) that associates with a tau subunit. This core dimerizes to form the POLIII' complex. PolIII' associates with the gamma complex (composed of gamma, delta, delta', psi and chi chains) and with the beta chain to form the complete DNA polymerase III complex.</text>
</comment>
<dbReference type="SUPFAM" id="SSF48019">
    <property type="entry name" value="post-AAA+ oligomerization domain-like"/>
    <property type="match status" value="1"/>
</dbReference>
<evidence type="ECO:0000256" key="8">
    <source>
        <dbReference type="ARBA" id="ARBA00037724"/>
    </source>
</evidence>
<dbReference type="Proteomes" id="UP000271849">
    <property type="component" value="Chromosome"/>
</dbReference>
<evidence type="ECO:0000313" key="11">
    <source>
        <dbReference type="EMBL" id="VAX76601.1"/>
    </source>
</evidence>
<evidence type="ECO:0000256" key="2">
    <source>
        <dbReference type="ARBA" id="ARBA00014363"/>
    </source>
</evidence>
<dbReference type="EMBL" id="LR025085">
    <property type="protein sequence ID" value="VAX76601.1"/>
    <property type="molecule type" value="Genomic_DNA"/>
</dbReference>
<keyword evidence="4 11" id="KW-0548">Nucleotidyltransferase</keyword>
<dbReference type="OrthoDB" id="9811073at2"/>
<dbReference type="GO" id="GO:0009360">
    <property type="term" value="C:DNA polymerase III complex"/>
    <property type="evidence" value="ECO:0007669"/>
    <property type="project" value="InterPro"/>
</dbReference>
<dbReference type="Gene3D" id="1.20.272.10">
    <property type="match status" value="1"/>
</dbReference>
<dbReference type="RefSeq" id="WP_158349106.1">
    <property type="nucleotide sequence ID" value="NZ_LR025085.1"/>
</dbReference>
<dbReference type="InterPro" id="IPR015199">
    <property type="entry name" value="DNA_pol_III_delta_C"/>
</dbReference>
<dbReference type="STRING" id="1921549.GCA_900128825_00228"/>
<proteinExistence type="predicted"/>
<keyword evidence="5" id="KW-0235">DNA replication</keyword>
<comment type="catalytic activity">
    <reaction evidence="9">
        <text>DNA(n) + a 2'-deoxyribonucleoside 5'-triphosphate = DNA(n+1) + diphosphate</text>
        <dbReference type="Rhea" id="RHEA:22508"/>
        <dbReference type="Rhea" id="RHEA-COMP:17339"/>
        <dbReference type="Rhea" id="RHEA-COMP:17340"/>
        <dbReference type="ChEBI" id="CHEBI:33019"/>
        <dbReference type="ChEBI" id="CHEBI:61560"/>
        <dbReference type="ChEBI" id="CHEBI:173112"/>
        <dbReference type="EC" id="2.7.7.7"/>
    </reaction>
</comment>
<dbReference type="Gene3D" id="3.40.50.300">
    <property type="entry name" value="P-loop containing nucleotide triphosphate hydrolases"/>
    <property type="match status" value="1"/>
</dbReference>
<comment type="function">
    <text evidence="8">DNA polymerase III is a complex, multichain enzyme responsible for most of the replicative synthesis in bacteria. This DNA polymerase also exhibits 3' to 5' exonuclease activity.</text>
</comment>
<keyword evidence="3 11" id="KW-0808">Transferase</keyword>
<evidence type="ECO:0000256" key="4">
    <source>
        <dbReference type="ARBA" id="ARBA00022695"/>
    </source>
</evidence>
<feature type="domain" description="DNA polymerase III delta subunit C-terminal" evidence="10">
    <location>
        <begin position="209"/>
        <end position="319"/>
    </location>
</feature>
<dbReference type="EC" id="2.7.7.7" evidence="1"/>
<name>A0A3B1DLM2_9GAMM</name>
<evidence type="ECO:0000313" key="12">
    <source>
        <dbReference type="Proteomes" id="UP000271849"/>
    </source>
</evidence>
<dbReference type="GO" id="GO:0003677">
    <property type="term" value="F:DNA binding"/>
    <property type="evidence" value="ECO:0007669"/>
    <property type="project" value="InterPro"/>
</dbReference>
<accession>A0A3B1DLM2</accession>
<evidence type="ECO:0000256" key="1">
    <source>
        <dbReference type="ARBA" id="ARBA00012417"/>
    </source>
</evidence>
<dbReference type="InterPro" id="IPR008921">
    <property type="entry name" value="DNA_pol3_clamp-load_cplx_C"/>
</dbReference>
<evidence type="ECO:0000256" key="9">
    <source>
        <dbReference type="ARBA" id="ARBA00049244"/>
    </source>
</evidence>
<evidence type="ECO:0000256" key="5">
    <source>
        <dbReference type="ARBA" id="ARBA00022705"/>
    </source>
</evidence>
<sequence length="325" mass="39077">MKHYPWLKSQYIEIIEKYCKYKLHPIILIQACKGIGISQLIYKISKWILCYKKKHYKSCNECLSCQLIKKKNHPDFYIFYNKTKKIGINVIRQMIHNINYTSQQGGSKIIWFSNINKITNEANNALLKTLEEPPNNTFFFLHTTNIMQIHPTIKSRSNIYYINTPKEKNNILWLNNKIKIYSLVQIVTALRINRNAPIAAYKFFKKKIFQERNLLMKAINQYIFDHKKINFLQKIYNYNEQKVIKWICYLLLDTINYSISKKCRIKNLDQVYLIKKITQVNKLQVLNKNLLSWIKCKYLLSNSYKVDKKLIFTEQFLLWVDIFKK</sequence>
<gene>
    <name evidence="11" type="primary">holB</name>
    <name evidence="11" type="ORF">BUCINSTRO3249_0229</name>
</gene>
<evidence type="ECO:0000256" key="6">
    <source>
        <dbReference type="ARBA" id="ARBA00022932"/>
    </source>
</evidence>
<dbReference type="PANTHER" id="PTHR11669:SF8">
    <property type="entry name" value="DNA POLYMERASE III SUBUNIT DELTA"/>
    <property type="match status" value="1"/>
</dbReference>
<dbReference type="GO" id="GO:0003887">
    <property type="term" value="F:DNA-directed DNA polymerase activity"/>
    <property type="evidence" value="ECO:0007669"/>
    <property type="project" value="UniProtKB-KW"/>
</dbReference>
<dbReference type="SUPFAM" id="SSF52540">
    <property type="entry name" value="P-loop containing nucleoside triphosphate hydrolases"/>
    <property type="match status" value="1"/>
</dbReference>
<dbReference type="GO" id="GO:0006261">
    <property type="term" value="P:DNA-templated DNA replication"/>
    <property type="evidence" value="ECO:0007669"/>
    <property type="project" value="TreeGrafter"/>
</dbReference>
<dbReference type="PANTHER" id="PTHR11669">
    <property type="entry name" value="REPLICATION FACTOR C / DNA POLYMERASE III GAMMA-TAU SUBUNIT"/>
    <property type="match status" value="1"/>
</dbReference>
<evidence type="ECO:0000256" key="7">
    <source>
        <dbReference type="ARBA" id="ARBA00026073"/>
    </source>
</evidence>